<protein>
    <submittedName>
        <fullName evidence="2">Str. FM013</fullName>
    </submittedName>
</protein>
<evidence type="ECO:0000313" key="3">
    <source>
        <dbReference type="Proteomes" id="UP000053732"/>
    </source>
</evidence>
<accession>A0A0G4PI99</accession>
<evidence type="ECO:0000256" key="1">
    <source>
        <dbReference type="SAM" id="Phobius"/>
    </source>
</evidence>
<organism evidence="2 3">
    <name type="scientific">Penicillium camemberti (strain FM 013)</name>
    <dbReference type="NCBI Taxonomy" id="1429867"/>
    <lineage>
        <taxon>Eukaryota</taxon>
        <taxon>Fungi</taxon>
        <taxon>Dikarya</taxon>
        <taxon>Ascomycota</taxon>
        <taxon>Pezizomycotina</taxon>
        <taxon>Eurotiomycetes</taxon>
        <taxon>Eurotiomycetidae</taxon>
        <taxon>Eurotiales</taxon>
        <taxon>Aspergillaceae</taxon>
        <taxon>Penicillium</taxon>
    </lineage>
</organism>
<name>A0A0G4PI99_PENC3</name>
<feature type="transmembrane region" description="Helical" evidence="1">
    <location>
        <begin position="9"/>
        <end position="29"/>
    </location>
</feature>
<keyword evidence="3" id="KW-1185">Reference proteome</keyword>
<proteinExistence type="predicted"/>
<sequence>MRVFELIRSLFPLIPLLMLNLVFFASFWFHSTKLPGMEADSSTSPPESSVDKHCRDQLIHYLLDHAVELVTIFGWLWIRFSIAYGIVRLVMDEILRPIVVFLARKAYGYRYLIVKF</sequence>
<evidence type="ECO:0000313" key="2">
    <source>
        <dbReference type="EMBL" id="CRL26112.1"/>
    </source>
</evidence>
<keyword evidence="1" id="KW-1133">Transmembrane helix</keyword>
<dbReference type="Proteomes" id="UP000053732">
    <property type="component" value="Unassembled WGS sequence"/>
</dbReference>
<keyword evidence="1" id="KW-0472">Membrane</keyword>
<dbReference type="AlphaFoldDB" id="A0A0G4PI99"/>
<gene>
    <name evidence="2" type="ORF">PCAMFM013_S017g000095</name>
</gene>
<feature type="transmembrane region" description="Helical" evidence="1">
    <location>
        <begin position="72"/>
        <end position="91"/>
    </location>
</feature>
<dbReference type="EMBL" id="HG793150">
    <property type="protein sequence ID" value="CRL26112.1"/>
    <property type="molecule type" value="Genomic_DNA"/>
</dbReference>
<keyword evidence="1" id="KW-0812">Transmembrane</keyword>
<reference evidence="2 3" key="1">
    <citation type="journal article" date="2014" name="Nat. Commun.">
        <title>Multiple recent horizontal transfers of a large genomic region in cheese making fungi.</title>
        <authorList>
            <person name="Cheeseman K."/>
            <person name="Ropars J."/>
            <person name="Renault P."/>
            <person name="Dupont J."/>
            <person name="Gouzy J."/>
            <person name="Branca A."/>
            <person name="Abraham A.L."/>
            <person name="Ceppi M."/>
            <person name="Conseiller E."/>
            <person name="Debuchy R."/>
            <person name="Malagnac F."/>
            <person name="Goarin A."/>
            <person name="Silar P."/>
            <person name="Lacoste S."/>
            <person name="Sallet E."/>
            <person name="Bensimon A."/>
            <person name="Giraud T."/>
            <person name="Brygoo Y."/>
        </authorList>
    </citation>
    <scope>NUCLEOTIDE SEQUENCE [LARGE SCALE GENOMIC DNA]</scope>
    <source>
        <strain evidence="3">FM 013</strain>
    </source>
</reference>